<evidence type="ECO:0008006" key="6">
    <source>
        <dbReference type="Google" id="ProtNLM"/>
    </source>
</evidence>
<feature type="compositionally biased region" description="Polar residues" evidence="3">
    <location>
        <begin position="1827"/>
        <end position="1853"/>
    </location>
</feature>
<dbReference type="PANTHER" id="PTHR24198">
    <property type="entry name" value="ANKYRIN REPEAT AND PROTEIN KINASE DOMAIN-CONTAINING PROTEIN"/>
    <property type="match status" value="1"/>
</dbReference>
<feature type="region of interest" description="Disordered" evidence="3">
    <location>
        <begin position="1809"/>
        <end position="1875"/>
    </location>
</feature>
<keyword evidence="2" id="KW-0040">ANK repeat</keyword>
<dbReference type="InterPro" id="IPR036770">
    <property type="entry name" value="Ankyrin_rpt-contain_sf"/>
</dbReference>
<dbReference type="Pfam" id="PF12796">
    <property type="entry name" value="Ank_2"/>
    <property type="match status" value="3"/>
</dbReference>
<dbReference type="Proteomes" id="UP001470230">
    <property type="component" value="Unassembled WGS sequence"/>
</dbReference>
<evidence type="ECO:0000313" key="5">
    <source>
        <dbReference type="Proteomes" id="UP001470230"/>
    </source>
</evidence>
<keyword evidence="5" id="KW-1185">Reference proteome</keyword>
<dbReference type="SMART" id="SM00248">
    <property type="entry name" value="ANK"/>
    <property type="match status" value="16"/>
</dbReference>
<evidence type="ECO:0000256" key="1">
    <source>
        <dbReference type="ARBA" id="ARBA00022737"/>
    </source>
</evidence>
<feature type="compositionally biased region" description="Low complexity" evidence="3">
    <location>
        <begin position="1856"/>
        <end position="1875"/>
    </location>
</feature>
<dbReference type="EMBL" id="JAPFFF010000043">
    <property type="protein sequence ID" value="KAK8840959.1"/>
    <property type="molecule type" value="Genomic_DNA"/>
</dbReference>
<dbReference type="PANTHER" id="PTHR24198:SF165">
    <property type="entry name" value="ANKYRIN REPEAT-CONTAINING PROTEIN-RELATED"/>
    <property type="match status" value="1"/>
</dbReference>
<evidence type="ECO:0000256" key="3">
    <source>
        <dbReference type="SAM" id="MobiDB-lite"/>
    </source>
</evidence>
<comment type="caution">
    <text evidence="4">The sequence shown here is derived from an EMBL/GenBank/DDBJ whole genome shotgun (WGS) entry which is preliminary data.</text>
</comment>
<name>A0ABR2H402_9EUKA</name>
<accession>A0ABR2H402</accession>
<reference evidence="4 5" key="1">
    <citation type="submission" date="2024-04" db="EMBL/GenBank/DDBJ databases">
        <title>Tritrichomonas musculus Genome.</title>
        <authorList>
            <person name="Alves-Ferreira E."/>
            <person name="Grigg M."/>
            <person name="Lorenzi H."/>
            <person name="Galac M."/>
        </authorList>
    </citation>
    <scope>NUCLEOTIDE SEQUENCE [LARGE SCALE GENOMIC DNA]</scope>
    <source>
        <strain evidence="4 5">EAF2021</strain>
    </source>
</reference>
<dbReference type="Gene3D" id="1.25.40.20">
    <property type="entry name" value="Ankyrin repeat-containing domain"/>
    <property type="match status" value="4"/>
</dbReference>
<dbReference type="InterPro" id="IPR002110">
    <property type="entry name" value="Ankyrin_rpt"/>
</dbReference>
<sequence length="1875" mass="214661">MFLQQNADYIPNIGFVPMDLKKLYKLKQSESNLISLLDCDFKFIFENMPKEFIISTNTGSYKFNTDILKSSSSVISRFLKNNPTNNRYHLDINDECNVLSKIEQLLRGESIFLLDEEISTFKQIISNLQFWNFSFSVQTLSYLKHAYTMNFSSFEVFLQKYKLKHFTISTKSNEYKCSIFGVLSSKVICEYMNKNPTKNDYFYDIDDEFNEFQKICDLFNFKKVQITPDDMNCLRNISEELRIECIYDKIDKYTETYDNFSNRIDDEQSLVEQNEQLFEYLSEVKEKGVSSVSKYILESTFVKSEDEVREIAGIVLQIVRNNFLLHREMSELVFHLKQESNEKNQFHIFAPFIVNKLLDNFGTDKHDISFIYNLYRRGMISREEIIDSLKKYNNKNSNSIYYCENIIYWFFPEIIQISDEKDFFYKLNSSNQSFFKKYLNDIDKYTEMLDLGEPTDEITKALRHDDVNSLQTLVANSRINISKATVPYNIFEDVVNNGTTKYINYAAAYGSIKCFKYLLLNHAEIDDYSFKYAISGGNIEIIKIVDQNKKKDKKTDDNDHHQNRGELSLIVKKKCDCEDIVLSIKKHRNDLFDWLLESKYYSKKNDQNFQEELALISAENGNAHSLISIIETRSNLTSNIPIQKKIFELAARNGFYRILQIVYNILFKNSLRINFDSSSFVEFGNLKIYKLFLKIATDSSLVDSLVHVVQKENVDLLHCFFDNENINKLKFTTNGISSAFVASAKKKSSQFFFYLYEQIEHISPNVYDDLSWNDDILPAACLHGNIEIVKKILDCLLNQQKNSESKYKFGLQLNKLIKTDFTQDLINAALSGSLEICQLLVDKKLKIDFKSISLYRNLSVVNAEIFSFLLENSPPKMQPNFLHKFLYESISSKNKELLDFILKELKNRNEEINEDILIKGSNSKDVEIVKIILKYKNDPKFVNIVSSEGTALCIAVKNNSLPMVQCLLSVPGIDISLYDNNDHSPLQIAFNKDNIDIMNALIDAYCNDNVRADLLDLNEMSKRALERFIKCMLGKSNLIKDYLCFSSVNNNLNNSTKKDEEKEKCLSIVSKLLDIKDINPNYIIMHNTFLTMACSSNLIEVAQKLLKLDKIDPNKYNPSTLQTPLMIALSNYNIGIAELLIKHPRTDINFTNINHESALSIAISNRLEKIVKLIINDDKFDEKGKGVNYAFYISDEYYTKLLISLKSIDVNKTFQIERETKSQSINVLSFQKAELPSTKLMQAVKSNDLELVNLIIHHNSFDIDKSNVEKVLVNSMLNNYKEITKTLLHLLQEVINDLRFVDKNILIYMIDVNNNEMLNELLNNEDLNFNEKCISDTFYHLFIDGKKDIINIMTVLNDYAKKHGFNIDLNETLQNGKTLLTSLSSFLSNVERVASFLLENGADPNLPNKEGVYPLEYAILNKMEGLIHVLIESNQIDYSIRIKSKTYLHLAARVSNVKLLKEFLDKKLIDINSTDDLGETPLMEAVRAGNKNFVIELFKMDGLDYLHCNNKGEDSLKIIENIYNKDEENIKITDKDQYLEKLLQKMSPVFSTSNLKLEFGKYYVNPFEKIVKSNLSISNSSNGNYSPSTTSVVALNSSNQGKSTKSFQLNPINLNPSESSNAFSANTGQNKLNLNGSSAQSPKFDFGKVDLQPANIKFNWNSSRKKFYNKDTNAFTLNSSNQEKSTQSFQMNPINPNQAESSNAGQNKLSLNGSSAQSPKLDFGKVNFQSAGIAYNMNSSGNKSSSEHASPKVINFASQYSSIKNDQLNSNIFNTGKKQSIQDDASEQHPKLNFGKYNLQTADMTTKLNLSDNKSSNENANASISNTEAIDSSNQEQITSASQSNPSKANQVALTDPNLDNSSNPNLDNSSNPNL</sequence>
<organism evidence="4 5">
    <name type="scientific">Tritrichomonas musculus</name>
    <dbReference type="NCBI Taxonomy" id="1915356"/>
    <lineage>
        <taxon>Eukaryota</taxon>
        <taxon>Metamonada</taxon>
        <taxon>Parabasalia</taxon>
        <taxon>Tritrichomonadida</taxon>
        <taxon>Tritrichomonadidae</taxon>
        <taxon>Tritrichomonas</taxon>
    </lineage>
</organism>
<feature type="region of interest" description="Disordered" evidence="3">
    <location>
        <begin position="1681"/>
        <end position="1717"/>
    </location>
</feature>
<protein>
    <recommendedName>
        <fullName evidence="6">Ankyrin</fullName>
    </recommendedName>
</protein>
<gene>
    <name evidence="4" type="ORF">M9Y10_027793</name>
</gene>
<evidence type="ECO:0000256" key="2">
    <source>
        <dbReference type="ARBA" id="ARBA00023043"/>
    </source>
</evidence>
<dbReference type="SUPFAM" id="SSF48403">
    <property type="entry name" value="Ankyrin repeat"/>
    <property type="match status" value="3"/>
</dbReference>
<proteinExistence type="predicted"/>
<keyword evidence="1" id="KW-0677">Repeat</keyword>
<evidence type="ECO:0000313" key="4">
    <source>
        <dbReference type="EMBL" id="KAK8840959.1"/>
    </source>
</evidence>
<feature type="compositionally biased region" description="Low complexity" evidence="3">
    <location>
        <begin position="1811"/>
        <end position="1826"/>
    </location>
</feature>